<keyword evidence="14" id="KW-0539">Nucleus</keyword>
<dbReference type="InterPro" id="IPR014013">
    <property type="entry name" value="Helic_SF1/SF2_ATP-bd_DinG/Rad3"/>
</dbReference>
<keyword evidence="9" id="KW-0408">Iron</keyword>
<evidence type="ECO:0000256" key="1">
    <source>
        <dbReference type="ARBA" id="ARBA00004123"/>
    </source>
</evidence>
<dbReference type="InterPro" id="IPR006554">
    <property type="entry name" value="Helicase-like_DEXD_c2"/>
</dbReference>
<evidence type="ECO:0000256" key="11">
    <source>
        <dbReference type="ARBA" id="ARBA00023125"/>
    </source>
</evidence>
<dbReference type="VEuPathDB" id="CryptoDB:Vbra_4029"/>
<evidence type="ECO:0000256" key="7">
    <source>
        <dbReference type="ARBA" id="ARBA00022806"/>
    </source>
</evidence>
<dbReference type="EMBL" id="CDMY01000263">
    <property type="protein sequence ID" value="CEL98142.1"/>
    <property type="molecule type" value="Genomic_DNA"/>
</dbReference>
<dbReference type="Gene3D" id="3.40.50.300">
    <property type="entry name" value="P-loop containing nucleotide triphosphate hydrolases"/>
    <property type="match status" value="2"/>
</dbReference>
<evidence type="ECO:0000256" key="12">
    <source>
        <dbReference type="ARBA" id="ARBA00023204"/>
    </source>
</evidence>
<evidence type="ECO:0000256" key="10">
    <source>
        <dbReference type="ARBA" id="ARBA00023014"/>
    </source>
</evidence>
<keyword evidence="3" id="KW-0479">Metal-binding</keyword>
<evidence type="ECO:0000259" key="16">
    <source>
        <dbReference type="PROSITE" id="PS51193"/>
    </source>
</evidence>
<dbReference type="InterPro" id="IPR006555">
    <property type="entry name" value="ATP-dep_Helicase_C"/>
</dbReference>
<feature type="region of interest" description="Disordered" evidence="15">
    <location>
        <begin position="267"/>
        <end position="297"/>
    </location>
</feature>
<dbReference type="AlphaFoldDB" id="A0A0G4ELY9"/>
<keyword evidence="4" id="KW-0547">Nucleotide-binding</keyword>
<evidence type="ECO:0000256" key="14">
    <source>
        <dbReference type="ARBA" id="ARBA00023242"/>
    </source>
</evidence>
<evidence type="ECO:0000256" key="2">
    <source>
        <dbReference type="ARBA" id="ARBA00022485"/>
    </source>
</evidence>
<dbReference type="STRING" id="1169540.A0A0G4ELY9"/>
<evidence type="ECO:0000256" key="9">
    <source>
        <dbReference type="ARBA" id="ARBA00023004"/>
    </source>
</evidence>
<dbReference type="GO" id="GO:0006281">
    <property type="term" value="P:DNA repair"/>
    <property type="evidence" value="ECO:0007669"/>
    <property type="project" value="UniProtKB-KW"/>
</dbReference>
<dbReference type="GO" id="GO:0070182">
    <property type="term" value="F:DNA polymerase binding"/>
    <property type="evidence" value="ECO:0007669"/>
    <property type="project" value="TreeGrafter"/>
</dbReference>
<feature type="region of interest" description="Disordered" evidence="15">
    <location>
        <begin position="835"/>
        <end position="902"/>
    </location>
</feature>
<keyword evidence="2" id="KW-0004">4Fe-4S</keyword>
<dbReference type="InterPro" id="IPR013020">
    <property type="entry name" value="Rad3/Chl1-like"/>
</dbReference>
<keyword evidence="6" id="KW-0378">Hydrolase</keyword>
<dbReference type="InterPro" id="IPR027417">
    <property type="entry name" value="P-loop_NTPase"/>
</dbReference>
<dbReference type="InterPro" id="IPR010614">
    <property type="entry name" value="RAD3-like_helicase_DEAD"/>
</dbReference>
<dbReference type="PhylomeDB" id="A0A0G4ELY9"/>
<evidence type="ECO:0000256" key="6">
    <source>
        <dbReference type="ARBA" id="ARBA00022801"/>
    </source>
</evidence>
<dbReference type="GO" id="GO:0045910">
    <property type="term" value="P:negative regulation of DNA recombination"/>
    <property type="evidence" value="ECO:0007669"/>
    <property type="project" value="TreeGrafter"/>
</dbReference>
<keyword evidence="5" id="KW-0227">DNA damage</keyword>
<dbReference type="CDD" id="cd18788">
    <property type="entry name" value="SF2_C_XPD"/>
    <property type="match status" value="1"/>
</dbReference>
<feature type="compositionally biased region" description="Basic and acidic residues" evidence="15">
    <location>
        <begin position="277"/>
        <end position="297"/>
    </location>
</feature>
<dbReference type="NCBIfam" id="TIGR00604">
    <property type="entry name" value="rad3"/>
    <property type="match status" value="1"/>
</dbReference>
<evidence type="ECO:0000256" key="13">
    <source>
        <dbReference type="ARBA" id="ARBA00023235"/>
    </source>
</evidence>
<proteinExistence type="predicted"/>
<evidence type="ECO:0000256" key="3">
    <source>
        <dbReference type="ARBA" id="ARBA00022723"/>
    </source>
</evidence>
<dbReference type="GO" id="GO:0003678">
    <property type="term" value="F:DNA helicase activity"/>
    <property type="evidence" value="ECO:0007669"/>
    <property type="project" value="InterPro"/>
</dbReference>
<dbReference type="GO" id="GO:0046872">
    <property type="term" value="F:metal ion binding"/>
    <property type="evidence" value="ECO:0007669"/>
    <property type="project" value="UniProtKB-KW"/>
</dbReference>
<dbReference type="OMA" id="NCATIVA"/>
<dbReference type="SUPFAM" id="SSF52540">
    <property type="entry name" value="P-loop containing nucleoside triphosphate hydrolases"/>
    <property type="match status" value="2"/>
</dbReference>
<accession>A0A0G4ELY9</accession>
<evidence type="ECO:0000256" key="8">
    <source>
        <dbReference type="ARBA" id="ARBA00022840"/>
    </source>
</evidence>
<dbReference type="PANTHER" id="PTHR11472">
    <property type="entry name" value="DNA REPAIR DEAD HELICASE RAD3/XP-D SUBFAMILY MEMBER"/>
    <property type="match status" value="1"/>
</dbReference>
<dbReference type="SMART" id="SM00488">
    <property type="entry name" value="DEXDc2"/>
    <property type="match status" value="1"/>
</dbReference>
<keyword evidence="13" id="KW-0413">Isomerase</keyword>
<dbReference type="GO" id="GO:0051539">
    <property type="term" value="F:4 iron, 4 sulfur cluster binding"/>
    <property type="evidence" value="ECO:0007669"/>
    <property type="project" value="UniProtKB-KW"/>
</dbReference>
<name>A0A0G4ELY9_VITBC</name>
<keyword evidence="11" id="KW-0238">DNA-binding</keyword>
<keyword evidence="8" id="KW-0067">ATP-binding</keyword>
<dbReference type="FunCoup" id="A0A0G4ELY9">
    <property type="interactions" value="341"/>
</dbReference>
<dbReference type="CDD" id="cd17970">
    <property type="entry name" value="DEAHc_FancJ"/>
    <property type="match status" value="1"/>
</dbReference>
<evidence type="ECO:0000313" key="17">
    <source>
        <dbReference type="EMBL" id="CEL98142.1"/>
    </source>
</evidence>
<dbReference type="Pfam" id="PF06733">
    <property type="entry name" value="DEAD_2"/>
    <property type="match status" value="1"/>
</dbReference>
<dbReference type="GO" id="GO:0005524">
    <property type="term" value="F:ATP binding"/>
    <property type="evidence" value="ECO:0007669"/>
    <property type="project" value="UniProtKB-KW"/>
</dbReference>
<dbReference type="GO" id="GO:1904430">
    <property type="term" value="P:negative regulation of t-circle formation"/>
    <property type="evidence" value="ECO:0007669"/>
    <property type="project" value="TreeGrafter"/>
</dbReference>
<feature type="region of interest" description="Disordered" evidence="15">
    <location>
        <begin position="583"/>
        <end position="615"/>
    </location>
</feature>
<dbReference type="OrthoDB" id="19182at2759"/>
<comment type="subcellular location">
    <subcellularLocation>
        <location evidence="1">Nucleus</location>
    </subcellularLocation>
</comment>
<dbReference type="GO" id="GO:0016818">
    <property type="term" value="F:hydrolase activity, acting on acid anhydrides, in phosphorus-containing anhydrides"/>
    <property type="evidence" value="ECO:0007669"/>
    <property type="project" value="InterPro"/>
</dbReference>
<evidence type="ECO:0000256" key="15">
    <source>
        <dbReference type="SAM" id="MobiDB-lite"/>
    </source>
</evidence>
<feature type="compositionally biased region" description="Low complexity" evidence="15">
    <location>
        <begin position="835"/>
        <end position="850"/>
    </location>
</feature>
<evidence type="ECO:0000313" key="18">
    <source>
        <dbReference type="Proteomes" id="UP000041254"/>
    </source>
</evidence>
<dbReference type="InterPro" id="IPR045028">
    <property type="entry name" value="DinG/Rad3-like"/>
</dbReference>
<keyword evidence="7" id="KW-0347">Helicase</keyword>
<keyword evidence="10" id="KW-0411">Iron-sulfur</keyword>
<dbReference type="Proteomes" id="UP000041254">
    <property type="component" value="Unassembled WGS sequence"/>
</dbReference>
<keyword evidence="12" id="KW-0234">DNA repair</keyword>
<evidence type="ECO:0000256" key="4">
    <source>
        <dbReference type="ARBA" id="ARBA00022741"/>
    </source>
</evidence>
<dbReference type="GO" id="GO:0005634">
    <property type="term" value="C:nucleus"/>
    <property type="evidence" value="ECO:0007669"/>
    <property type="project" value="UniProtKB-SubCell"/>
</dbReference>
<dbReference type="GO" id="GO:0003677">
    <property type="term" value="F:DNA binding"/>
    <property type="evidence" value="ECO:0007669"/>
    <property type="project" value="UniProtKB-KW"/>
</dbReference>
<dbReference type="Pfam" id="PF13307">
    <property type="entry name" value="Helicase_C_2"/>
    <property type="match status" value="1"/>
</dbReference>
<feature type="domain" description="Helicase ATP-binding" evidence="16">
    <location>
        <begin position="7"/>
        <end position="279"/>
    </location>
</feature>
<dbReference type="GO" id="GO:0010569">
    <property type="term" value="P:regulation of double-strand break repair via homologous recombination"/>
    <property type="evidence" value="ECO:0007669"/>
    <property type="project" value="TreeGrafter"/>
</dbReference>
<protein>
    <recommendedName>
        <fullName evidence="16">Helicase ATP-binding domain-containing protein</fullName>
    </recommendedName>
</protein>
<dbReference type="SMART" id="SM00491">
    <property type="entry name" value="HELICc2"/>
    <property type="match status" value="1"/>
</dbReference>
<dbReference type="GO" id="GO:0090657">
    <property type="term" value="P:telomeric loop disassembly"/>
    <property type="evidence" value="ECO:0007669"/>
    <property type="project" value="TreeGrafter"/>
</dbReference>
<evidence type="ECO:0000256" key="5">
    <source>
        <dbReference type="ARBA" id="ARBA00022763"/>
    </source>
</evidence>
<sequence>MPVVDIGGYAVDFPFEPYDCQKIYMAHVIRALSTGQHALLESPTGTGKTLCLLCATLAYRARLLKDGPAQPGGVPRVIYSSRTHSQLRHVIRELKRTNYVTGPGPVTKVCILASRDHLCVNARINRRRGQELNAACQNMLAKQLCHYHGGLSVLGKSVFDVPRDIEDWVSFSNDPQPEVDKPFCPFFATRENQKICDLVFCPYNYILNPEARKTLKLDLTNAIVILDEGHNVEKVCEEAASFDLRGADLCGAVKDIDAAMPLLAKKVPASVSEPDPPSERPKGKGSGDKPGRDDDRVRKVEGMVQLLMEARGALLAVERKLLNVELKDGDDICPARHMLSDGNGTRAIFNDGGLDRVDVGELRKASDAVLEVLSDTSSSGASESSSTTTQKGIHLDKCTKAIQLVYSDHVSGNVQSFRTLVRENTNGILGASNTRERCLSFWCCSAAVAMGDMMGQGVRNLIITSGTLSPLDALAAQLGPKPNDVKFGVRLENAHVVGASQLTCGILKRGPIGPNLNFNKDHRDNSEMLQGFGRGVVQVCRKVPDGVLLVFPSYALMDNVINKWESGGIMAQIRAHKEVFIEPHKQRGDPSSASGTQRNKRPTPADDFGIDQDMFTGRSGPTNVETVMSSYARSCQESLLASRHHQQQQQGGMNGAILFAVCRGKISEGIDLNDHLCRAVILCGIPYPTPDERVKLKRQYLNRDRRNPDANEGPGRTWYEQQACRAINQAIGRVIRHQKDFGIILLCDERFGHGGVQSQLSQWLRPHVKTFDTFGPAISSLAKFFQDIPPALTDACYNKVAAAQGGGGARHVAVAGGRGVGHSASSSGAFQFNKSSNASAASARHQQQARPVARHDSQGGASQGRSAFDERYRVQSGWRGKATQPEPEPVSQPSLLRLLSKK</sequence>
<reference evidence="17 18" key="1">
    <citation type="submission" date="2014-11" db="EMBL/GenBank/DDBJ databases">
        <authorList>
            <person name="Zhu J."/>
            <person name="Qi W."/>
            <person name="Song R."/>
        </authorList>
    </citation>
    <scope>NUCLEOTIDE SEQUENCE [LARGE SCALE GENOMIC DNA]</scope>
</reference>
<dbReference type="PROSITE" id="PS51193">
    <property type="entry name" value="HELICASE_ATP_BIND_2"/>
    <property type="match status" value="1"/>
</dbReference>
<keyword evidence="18" id="KW-1185">Reference proteome</keyword>
<gene>
    <name evidence="17" type="ORF">Vbra_4029</name>
</gene>
<dbReference type="InParanoid" id="A0A0G4ELY9"/>
<organism evidence="17 18">
    <name type="scientific">Vitrella brassicaformis (strain CCMP3155)</name>
    <dbReference type="NCBI Taxonomy" id="1169540"/>
    <lineage>
        <taxon>Eukaryota</taxon>
        <taxon>Sar</taxon>
        <taxon>Alveolata</taxon>
        <taxon>Colpodellida</taxon>
        <taxon>Vitrellaceae</taxon>
        <taxon>Vitrella</taxon>
    </lineage>
</organism>
<dbReference type="PANTHER" id="PTHR11472:SF34">
    <property type="entry name" value="REGULATOR OF TELOMERE ELONGATION HELICASE 1"/>
    <property type="match status" value="1"/>
</dbReference>